<dbReference type="InterPro" id="IPR004711">
    <property type="entry name" value="Benzoate_Transporter"/>
</dbReference>
<accession>A0A2Z2NJY8</accession>
<feature type="transmembrane region" description="Helical" evidence="1">
    <location>
        <begin position="180"/>
        <end position="203"/>
    </location>
</feature>
<name>A0A2Z2NJY8_9GAMM</name>
<protein>
    <submittedName>
        <fullName evidence="2">Inner membrane protein YdcO</fullName>
    </submittedName>
</protein>
<feature type="transmembrane region" description="Helical" evidence="1">
    <location>
        <begin position="373"/>
        <end position="402"/>
    </location>
</feature>
<proteinExistence type="predicted"/>
<gene>
    <name evidence="2" type="primary">ydcO</name>
    <name evidence="2" type="ORF">IMCC3135_06915</name>
</gene>
<dbReference type="PANTHER" id="PTHR30199:SF0">
    <property type="entry name" value="INNER MEMBRANE PROTEIN YDCO"/>
    <property type="match status" value="1"/>
</dbReference>
<feature type="transmembrane region" description="Helical" evidence="1">
    <location>
        <begin position="57"/>
        <end position="78"/>
    </location>
</feature>
<dbReference type="AlphaFoldDB" id="A0A2Z2NJY8"/>
<keyword evidence="1" id="KW-0472">Membrane</keyword>
<keyword evidence="1" id="KW-1133">Transmembrane helix</keyword>
<dbReference type="NCBIfam" id="TIGR00843">
    <property type="entry name" value="benE"/>
    <property type="match status" value="1"/>
</dbReference>
<feature type="transmembrane region" description="Helical" evidence="1">
    <location>
        <begin position="21"/>
        <end position="45"/>
    </location>
</feature>
<keyword evidence="3" id="KW-1185">Reference proteome</keyword>
<dbReference type="GO" id="GO:0005886">
    <property type="term" value="C:plasma membrane"/>
    <property type="evidence" value="ECO:0007669"/>
    <property type="project" value="TreeGrafter"/>
</dbReference>
<feature type="transmembrane region" description="Helical" evidence="1">
    <location>
        <begin position="266"/>
        <end position="296"/>
    </location>
</feature>
<dbReference type="KEGG" id="gai:IMCC3135_06915"/>
<reference evidence="2 3" key="1">
    <citation type="submission" date="2016-12" db="EMBL/GenBank/DDBJ databases">
        <authorList>
            <person name="Song W.-J."/>
            <person name="Kurnit D.M."/>
        </authorList>
    </citation>
    <scope>NUCLEOTIDE SEQUENCE [LARGE SCALE GENOMIC DNA]</scope>
    <source>
        <strain evidence="2 3">IMCC3135</strain>
    </source>
</reference>
<evidence type="ECO:0000313" key="3">
    <source>
        <dbReference type="Proteomes" id="UP000250079"/>
    </source>
</evidence>
<feature type="transmembrane region" description="Helical" evidence="1">
    <location>
        <begin position="109"/>
        <end position="126"/>
    </location>
</feature>
<dbReference type="RefSeq" id="WP_088921713.1">
    <property type="nucleotide sequence ID" value="NZ_CP018632.1"/>
</dbReference>
<dbReference type="EMBL" id="CP018632">
    <property type="protein sequence ID" value="ASJ71489.1"/>
    <property type="molecule type" value="Genomic_DNA"/>
</dbReference>
<evidence type="ECO:0000313" key="2">
    <source>
        <dbReference type="EMBL" id="ASJ71489.1"/>
    </source>
</evidence>
<organism evidence="2 3">
    <name type="scientific">Granulosicoccus antarcticus IMCC3135</name>
    <dbReference type="NCBI Taxonomy" id="1192854"/>
    <lineage>
        <taxon>Bacteria</taxon>
        <taxon>Pseudomonadati</taxon>
        <taxon>Pseudomonadota</taxon>
        <taxon>Gammaproteobacteria</taxon>
        <taxon>Chromatiales</taxon>
        <taxon>Granulosicoccaceae</taxon>
        <taxon>Granulosicoccus</taxon>
    </lineage>
</organism>
<feature type="transmembrane region" description="Helical" evidence="1">
    <location>
        <begin position="138"/>
        <end position="160"/>
    </location>
</feature>
<dbReference type="OrthoDB" id="9792424at2"/>
<dbReference type="PANTHER" id="PTHR30199">
    <property type="entry name" value="MFS FAMILY TRANSPORTER, PREDICTED SUBSTRATE BENZOATE"/>
    <property type="match status" value="1"/>
</dbReference>
<feature type="transmembrane region" description="Helical" evidence="1">
    <location>
        <begin position="308"/>
        <end position="332"/>
    </location>
</feature>
<dbReference type="Proteomes" id="UP000250079">
    <property type="component" value="Chromosome"/>
</dbReference>
<keyword evidence="1" id="KW-0812">Transmembrane</keyword>
<evidence type="ECO:0000256" key="1">
    <source>
        <dbReference type="SAM" id="Phobius"/>
    </source>
</evidence>
<dbReference type="Pfam" id="PF03594">
    <property type="entry name" value="BenE"/>
    <property type="match status" value="1"/>
</dbReference>
<sequence>MSKLNTSAGFRAAASSRILDLSWQAFGTGMLGAIVGFLGSFAVVLQGLRAAGANEAQAISGLIVLSLGMGLSGIILALRYRMPIGVAWSTPGAALLIASGDTLNSVNEAIGAYVASALLLILAGWFRPLGRLIEAIPASLANAMLAGVLLSICLAPIEALASDAWLAVPVLMTWWLVGHFNRFFAVPAALMVLMPVVVWRLGIPEGFAEQVQASLVPHVEFIKPVFELQAMVSIGIPLFVVTMASQNVPGVAVLRASGYQPKAGPLIINTGLFSLLTSPFGAHGINLAAITAAMFCSPDAHTDPARRYWSAAFAGMAYLVLGALAGLTGLFVTMVPGVLVEAIAGLALLGSFSSAIVAALSDLKQREASAVTFLFAASGLTFLGVGGAFWGLLIGAVMFIVITFRDTR</sequence>
<dbReference type="GO" id="GO:0042925">
    <property type="term" value="F:benzoate transmembrane transporter activity"/>
    <property type="evidence" value="ECO:0007669"/>
    <property type="project" value="InterPro"/>
</dbReference>
<feature type="transmembrane region" description="Helical" evidence="1">
    <location>
        <begin position="338"/>
        <end position="361"/>
    </location>
</feature>